<feature type="binding site" evidence="7">
    <location>
        <position position="150"/>
    </location>
    <ligand>
        <name>a 1,2-diacyl-sn-glycero-3-phospho-(1'-sn-glycerol)</name>
        <dbReference type="ChEBI" id="CHEBI:64716"/>
    </ligand>
</feature>
<keyword evidence="5 7" id="KW-1133">Transmembrane helix</keyword>
<comment type="caution">
    <text evidence="8">The sequence shown here is derived from an EMBL/GenBank/DDBJ whole genome shotgun (WGS) entry which is preliminary data.</text>
</comment>
<comment type="function">
    <text evidence="7">Catalyzes the transfer of the diacylglyceryl group from phosphatidylglycerol to the sulfhydryl group of the N-terminal cysteine of a prolipoprotein, the first step in the formation of mature lipoproteins.</text>
</comment>
<keyword evidence="4 7" id="KW-0812">Transmembrane</keyword>
<evidence type="ECO:0000256" key="6">
    <source>
        <dbReference type="ARBA" id="ARBA00023136"/>
    </source>
</evidence>
<feature type="transmembrane region" description="Helical" evidence="7">
    <location>
        <begin position="102"/>
        <end position="124"/>
    </location>
</feature>
<dbReference type="RefSeq" id="WP_101693034.1">
    <property type="nucleotide sequence ID" value="NZ_JACOPR010000010.1"/>
</dbReference>
<protein>
    <recommendedName>
        <fullName evidence="7">Phosphatidylglycerol--prolipoprotein diacylglyceryl transferase</fullName>
        <ecNumber evidence="7">2.5.1.145</ecNumber>
    </recommendedName>
</protein>
<feature type="transmembrane region" description="Helical" evidence="7">
    <location>
        <begin position="60"/>
        <end position="82"/>
    </location>
</feature>
<evidence type="ECO:0000256" key="3">
    <source>
        <dbReference type="ARBA" id="ARBA00022679"/>
    </source>
</evidence>
<dbReference type="Proteomes" id="UP000660021">
    <property type="component" value="Unassembled WGS sequence"/>
</dbReference>
<keyword evidence="8" id="KW-0328">Glycosyltransferase</keyword>
<name>A0ABR7HWF3_9FIRM</name>
<keyword evidence="3 7" id="KW-0808">Transferase</keyword>
<feature type="transmembrane region" description="Helical" evidence="7">
    <location>
        <begin position="28"/>
        <end position="48"/>
    </location>
</feature>
<keyword evidence="9" id="KW-1185">Reference proteome</keyword>
<dbReference type="EMBL" id="JACOPR010000010">
    <property type="protein sequence ID" value="MBC5731845.1"/>
    <property type="molecule type" value="Genomic_DNA"/>
</dbReference>
<dbReference type="GO" id="GO:0016757">
    <property type="term" value="F:glycosyltransferase activity"/>
    <property type="evidence" value="ECO:0007669"/>
    <property type="project" value="UniProtKB-KW"/>
</dbReference>
<dbReference type="HAMAP" id="MF_01147">
    <property type="entry name" value="Lgt"/>
    <property type="match status" value="1"/>
</dbReference>
<evidence type="ECO:0000256" key="4">
    <source>
        <dbReference type="ARBA" id="ARBA00022692"/>
    </source>
</evidence>
<dbReference type="PANTHER" id="PTHR30589:SF0">
    <property type="entry name" value="PHOSPHATIDYLGLYCEROL--PROLIPOPROTEIN DIACYLGLYCERYL TRANSFERASE"/>
    <property type="match status" value="1"/>
</dbReference>
<keyword evidence="2 7" id="KW-1003">Cell membrane</keyword>
<sequence>MSQIVTFPGLGLSFDLNPIPFSIFGWPIHWYGIIIAAGFLLAVAYCTRASKRFGIQEDDLLDMLFFAVPLGILGARLYYIIFYLDLFRTADGSLDFAKMVRIWDGGLAIYGGVIASALTLLVFCKKRHIPFLAFADLGVFGLLIGQAVGRWGNFVNVEAYGGETTLPWRMGITEVVNGVEVYKEVHPTFLYESLWNLVGLVLLILIARNWRKFDGQMFYSYLAWYGVGRGMIEGLRTDSLYFFGTGIRVSQMLGFASALVGIALLVWNLKVRPHTPEELWVNRSAAVKAAGEGEHGGD</sequence>
<dbReference type="InterPro" id="IPR001640">
    <property type="entry name" value="Lgt"/>
</dbReference>
<feature type="transmembrane region" description="Helical" evidence="7">
    <location>
        <begin position="218"/>
        <end position="235"/>
    </location>
</feature>
<dbReference type="EC" id="2.5.1.145" evidence="7"/>
<evidence type="ECO:0000256" key="1">
    <source>
        <dbReference type="ARBA" id="ARBA00007150"/>
    </source>
</evidence>
<gene>
    <name evidence="7" type="primary">lgt</name>
    <name evidence="8" type="ORF">H8S34_13555</name>
</gene>
<comment type="catalytic activity">
    <reaction evidence="7">
        <text>L-cysteinyl-[prolipoprotein] + a 1,2-diacyl-sn-glycero-3-phospho-(1'-sn-glycerol) = an S-1,2-diacyl-sn-glyceryl-L-cysteinyl-[prolipoprotein] + sn-glycerol 1-phosphate + H(+)</text>
        <dbReference type="Rhea" id="RHEA:56712"/>
        <dbReference type="Rhea" id="RHEA-COMP:14679"/>
        <dbReference type="Rhea" id="RHEA-COMP:14680"/>
        <dbReference type="ChEBI" id="CHEBI:15378"/>
        <dbReference type="ChEBI" id="CHEBI:29950"/>
        <dbReference type="ChEBI" id="CHEBI:57685"/>
        <dbReference type="ChEBI" id="CHEBI:64716"/>
        <dbReference type="ChEBI" id="CHEBI:140658"/>
        <dbReference type="EC" id="2.5.1.145"/>
    </reaction>
</comment>
<feature type="transmembrane region" description="Helical" evidence="7">
    <location>
        <begin position="131"/>
        <end position="149"/>
    </location>
</feature>
<comment type="pathway">
    <text evidence="7">Protein modification; lipoprotein biosynthesis (diacylglyceryl transfer).</text>
</comment>
<evidence type="ECO:0000256" key="5">
    <source>
        <dbReference type="ARBA" id="ARBA00022989"/>
    </source>
</evidence>
<evidence type="ECO:0000313" key="8">
    <source>
        <dbReference type="EMBL" id="MBC5731845.1"/>
    </source>
</evidence>
<accession>A0ABR7HWF3</accession>
<dbReference type="PROSITE" id="PS01311">
    <property type="entry name" value="LGT"/>
    <property type="match status" value="1"/>
</dbReference>
<dbReference type="NCBIfam" id="TIGR00544">
    <property type="entry name" value="lgt"/>
    <property type="match status" value="1"/>
</dbReference>
<comment type="subcellular location">
    <subcellularLocation>
        <location evidence="7">Cell membrane</location>
        <topology evidence="7">Multi-pass membrane protein</topology>
    </subcellularLocation>
</comment>
<evidence type="ECO:0000256" key="7">
    <source>
        <dbReference type="HAMAP-Rule" id="MF_01147"/>
    </source>
</evidence>
<evidence type="ECO:0000256" key="2">
    <source>
        <dbReference type="ARBA" id="ARBA00022475"/>
    </source>
</evidence>
<organism evidence="8 9">
    <name type="scientific">Pseudoflavonifractor hominis</name>
    <dbReference type="NCBI Taxonomy" id="2763059"/>
    <lineage>
        <taxon>Bacteria</taxon>
        <taxon>Bacillati</taxon>
        <taxon>Bacillota</taxon>
        <taxon>Clostridia</taxon>
        <taxon>Eubacteriales</taxon>
        <taxon>Oscillospiraceae</taxon>
        <taxon>Pseudoflavonifractor</taxon>
    </lineage>
</organism>
<reference evidence="8 9" key="1">
    <citation type="submission" date="2020-08" db="EMBL/GenBank/DDBJ databases">
        <title>Genome public.</title>
        <authorList>
            <person name="Liu C."/>
            <person name="Sun Q."/>
        </authorList>
    </citation>
    <scope>NUCLEOTIDE SEQUENCE [LARGE SCALE GENOMIC DNA]</scope>
    <source>
        <strain evidence="8 9">New-38</strain>
    </source>
</reference>
<feature type="transmembrane region" description="Helical" evidence="7">
    <location>
        <begin position="241"/>
        <end position="267"/>
    </location>
</feature>
<evidence type="ECO:0000313" key="9">
    <source>
        <dbReference type="Proteomes" id="UP000660021"/>
    </source>
</evidence>
<dbReference type="PANTHER" id="PTHR30589">
    <property type="entry name" value="PROLIPOPROTEIN DIACYLGLYCERYL TRANSFERASE"/>
    <property type="match status" value="1"/>
</dbReference>
<feature type="transmembrane region" description="Helical" evidence="7">
    <location>
        <begin position="189"/>
        <end position="206"/>
    </location>
</feature>
<dbReference type="Pfam" id="PF01790">
    <property type="entry name" value="LGT"/>
    <property type="match status" value="1"/>
</dbReference>
<proteinExistence type="inferred from homology"/>
<comment type="similarity">
    <text evidence="1 7">Belongs to the Lgt family.</text>
</comment>
<keyword evidence="6 7" id="KW-0472">Membrane</keyword>